<evidence type="ECO:0000256" key="1">
    <source>
        <dbReference type="SAM" id="Phobius"/>
    </source>
</evidence>
<reference evidence="3" key="1">
    <citation type="submission" date="2016-10" db="EMBL/GenBank/DDBJ databases">
        <authorList>
            <person name="Varghese N."/>
            <person name="Submissions S."/>
        </authorList>
    </citation>
    <scope>NUCLEOTIDE SEQUENCE [LARGE SCALE GENOMIC DNA]</scope>
    <source>
        <strain evidence="3">S6-262</strain>
    </source>
</reference>
<sequence length="71" mass="7216">MMDPLNLFGAGTAMVGLGGVAVAVQACIEVIAVPRIGRSIADWPVLAAMIFILAVDLVIVGLGATIALVRI</sequence>
<evidence type="ECO:0000313" key="2">
    <source>
        <dbReference type="EMBL" id="SEM93574.1"/>
    </source>
</evidence>
<dbReference type="Proteomes" id="UP000199206">
    <property type="component" value="Unassembled WGS sequence"/>
</dbReference>
<keyword evidence="1" id="KW-0812">Transmembrane</keyword>
<gene>
    <name evidence="2" type="ORF">SAMN05192583_1580</name>
</gene>
<dbReference type="RefSeq" id="WP_244501480.1">
    <property type="nucleotide sequence ID" value="NZ_FOCF01000003.1"/>
</dbReference>
<accession>A0A1H8CGL1</accession>
<protein>
    <submittedName>
        <fullName evidence="2">Uncharacterized protein</fullName>
    </submittedName>
</protein>
<dbReference type="STRING" id="1166340.SAMN05192583_1580"/>
<dbReference type="EMBL" id="FOCF01000003">
    <property type="protein sequence ID" value="SEM93574.1"/>
    <property type="molecule type" value="Genomic_DNA"/>
</dbReference>
<feature type="transmembrane region" description="Helical" evidence="1">
    <location>
        <begin position="47"/>
        <end position="69"/>
    </location>
</feature>
<proteinExistence type="predicted"/>
<keyword evidence="1" id="KW-1133">Transmembrane helix</keyword>
<evidence type="ECO:0000313" key="3">
    <source>
        <dbReference type="Proteomes" id="UP000199206"/>
    </source>
</evidence>
<name>A0A1H8CGL1_9SPHN</name>
<keyword evidence="3" id="KW-1185">Reference proteome</keyword>
<keyword evidence="1" id="KW-0472">Membrane</keyword>
<organism evidence="2 3">
    <name type="scientific">Sphingomonas gellani</name>
    <dbReference type="NCBI Taxonomy" id="1166340"/>
    <lineage>
        <taxon>Bacteria</taxon>
        <taxon>Pseudomonadati</taxon>
        <taxon>Pseudomonadota</taxon>
        <taxon>Alphaproteobacteria</taxon>
        <taxon>Sphingomonadales</taxon>
        <taxon>Sphingomonadaceae</taxon>
        <taxon>Sphingomonas</taxon>
    </lineage>
</organism>
<dbReference type="AlphaFoldDB" id="A0A1H8CGL1"/>